<dbReference type="InterPro" id="IPR016181">
    <property type="entry name" value="Acyl_CoA_acyltransferase"/>
</dbReference>
<accession>A0A7X3IMX0</accession>
<dbReference type="CDD" id="cd04301">
    <property type="entry name" value="NAT_SF"/>
    <property type="match status" value="1"/>
</dbReference>
<evidence type="ECO:0000256" key="2">
    <source>
        <dbReference type="ARBA" id="ARBA00023315"/>
    </source>
</evidence>
<evidence type="ECO:0000313" key="4">
    <source>
        <dbReference type="EMBL" id="MWV46525.1"/>
    </source>
</evidence>
<sequence>MKLHQQTLTIRLSQIKDAQSLMDIDALVWTERTAPEPLLWPSREDFLQHCPPASQLVAEADGIVCGYVGFRHPTGLAGNRHVYEINIAVHPAYQREGLGTRLIRAAKNWAAEEGKLKLKLRVLSTNPGAIAFYRKCGFVEEGRFMEEYQVEGKYVDEIWMACFLEERPKFDILV</sequence>
<feature type="domain" description="N-acetyltransferase" evidence="3">
    <location>
        <begin position="8"/>
        <end position="165"/>
    </location>
</feature>
<dbReference type="AlphaFoldDB" id="A0A7X3IMX0"/>
<gene>
    <name evidence="4" type="ORF">GRF59_23240</name>
</gene>
<evidence type="ECO:0000259" key="3">
    <source>
        <dbReference type="PROSITE" id="PS51186"/>
    </source>
</evidence>
<keyword evidence="5" id="KW-1185">Reference proteome</keyword>
<reference evidence="4 5" key="1">
    <citation type="submission" date="2019-12" db="EMBL/GenBank/DDBJ databases">
        <title>Paenibacillus sp. nov., an endophytic bacterium isolated from the stem of Dendrobium.</title>
        <authorList>
            <person name="Zhao R."/>
        </authorList>
    </citation>
    <scope>NUCLEOTIDE SEQUENCE [LARGE SCALE GENOMIC DNA]</scope>
    <source>
        <strain evidence="4 5">HJL G12</strain>
    </source>
</reference>
<comment type="caution">
    <text evidence="4">The sequence shown here is derived from an EMBL/GenBank/DDBJ whole genome shotgun (WGS) entry which is preliminary data.</text>
</comment>
<dbReference type="InterPro" id="IPR050832">
    <property type="entry name" value="Bact_Acetyltransf"/>
</dbReference>
<dbReference type="SUPFAM" id="SSF55729">
    <property type="entry name" value="Acyl-CoA N-acyltransferases (Nat)"/>
    <property type="match status" value="1"/>
</dbReference>
<dbReference type="Gene3D" id="3.40.630.30">
    <property type="match status" value="1"/>
</dbReference>
<dbReference type="InterPro" id="IPR000182">
    <property type="entry name" value="GNAT_dom"/>
</dbReference>
<dbReference type="Pfam" id="PF00583">
    <property type="entry name" value="Acetyltransf_1"/>
    <property type="match status" value="1"/>
</dbReference>
<proteinExistence type="predicted"/>
<organism evidence="4 5">
    <name type="scientific">Paenibacillus dendrobii</name>
    <dbReference type="NCBI Taxonomy" id="2691084"/>
    <lineage>
        <taxon>Bacteria</taxon>
        <taxon>Bacillati</taxon>
        <taxon>Bacillota</taxon>
        <taxon>Bacilli</taxon>
        <taxon>Bacillales</taxon>
        <taxon>Paenibacillaceae</taxon>
        <taxon>Paenibacillus</taxon>
    </lineage>
</organism>
<dbReference type="RefSeq" id="WP_160500100.1">
    <property type="nucleotide sequence ID" value="NZ_WUBI01000004.1"/>
</dbReference>
<protein>
    <submittedName>
        <fullName evidence="4">GNAT family N-acetyltransferase</fullName>
    </submittedName>
</protein>
<evidence type="ECO:0000313" key="5">
    <source>
        <dbReference type="Proteomes" id="UP000460318"/>
    </source>
</evidence>
<keyword evidence="1 4" id="KW-0808">Transferase</keyword>
<dbReference type="EMBL" id="WUBI01000004">
    <property type="protein sequence ID" value="MWV46525.1"/>
    <property type="molecule type" value="Genomic_DNA"/>
</dbReference>
<keyword evidence="2" id="KW-0012">Acyltransferase</keyword>
<dbReference type="Proteomes" id="UP000460318">
    <property type="component" value="Unassembled WGS sequence"/>
</dbReference>
<evidence type="ECO:0000256" key="1">
    <source>
        <dbReference type="ARBA" id="ARBA00022679"/>
    </source>
</evidence>
<dbReference type="PROSITE" id="PS51186">
    <property type="entry name" value="GNAT"/>
    <property type="match status" value="1"/>
</dbReference>
<name>A0A7X3IMX0_9BACL</name>
<dbReference type="GO" id="GO:0016747">
    <property type="term" value="F:acyltransferase activity, transferring groups other than amino-acyl groups"/>
    <property type="evidence" value="ECO:0007669"/>
    <property type="project" value="InterPro"/>
</dbReference>
<dbReference type="PANTHER" id="PTHR43877">
    <property type="entry name" value="AMINOALKYLPHOSPHONATE N-ACETYLTRANSFERASE-RELATED-RELATED"/>
    <property type="match status" value="1"/>
</dbReference>